<evidence type="ECO:0000256" key="5">
    <source>
        <dbReference type="ARBA" id="ARBA00022692"/>
    </source>
</evidence>
<dbReference type="InterPro" id="IPR005936">
    <property type="entry name" value="FtsH"/>
</dbReference>
<dbReference type="FunFam" id="1.10.8.60:FF:000001">
    <property type="entry name" value="ATP-dependent zinc metalloprotease FtsH"/>
    <property type="match status" value="1"/>
</dbReference>
<feature type="domain" description="AAA+ ATPase" evidence="18">
    <location>
        <begin position="216"/>
        <end position="355"/>
    </location>
</feature>
<evidence type="ECO:0000256" key="8">
    <source>
        <dbReference type="ARBA" id="ARBA00022801"/>
    </source>
</evidence>
<keyword evidence="7 15" id="KW-0547">Nucleotide-binding</keyword>
<dbReference type="SUPFAM" id="SSF52540">
    <property type="entry name" value="P-loop containing nucleoside triphosphate hydrolases"/>
    <property type="match status" value="1"/>
</dbReference>
<dbReference type="InterPro" id="IPR003959">
    <property type="entry name" value="ATPase_AAA_core"/>
</dbReference>
<proteinExistence type="inferred from homology"/>
<sequence length="641" mass="70910">MNNEKQSYPPQPEPSLNWRYLLWMILVIIFLMYWLGSANRQAVDEITYTEFKQALRQGQIAEVTLEGQRIAGTYTGTYRDAQAEGEGIGAKKFSTTRPPFEDPELMSLLEQQGVTVRAESQETSLWAQAIIGMLPWLLILGLIFYASYKMQQRMMGGGARGGPFGFGKAPVKRFREGSTGITFEDVAGVENAKRDLHEIVDYLKDPGRFKEVGAKIPKGILLMGPPGTGKTLLAKAVAGEAGVPFYSISGSDFIEMFVGVGAARVRDMFKAAKEEAPSILFIDEIDSVGRARGTGLGGGHDEREQTLNQILGEMDGFAAQENVVVLAATNRPDVLDPALLRPGRFDRKVILELPDKKARQKVLEVHAKEVPLAEDVDLEVIAKRTVGFSGADLANLVNEAALLTARERKKKVDMDMLNLARDKIVLGAERETILSEEEKKLVAYHESGHALMAWLLPEADPLDKVTIIPHGMALGATEQVPEEDRHNLKHSYLLDRLGVMLGGRVAEKIIFGDVTSGAESDLKQATQLARRMVCQWGMSDKLGAAAFRRGEEHVFLGRELTQQRDFSEQTAQLIDDEIRRILDEVERKAENLMQKHRDKLEALAKALIETETLDADEIKRIFKGVKAQGRSRGEAVATSTG</sequence>
<dbReference type="EC" id="3.4.24.-" evidence="15"/>
<dbReference type="Proteomes" id="UP000001844">
    <property type="component" value="Chromosome"/>
</dbReference>
<dbReference type="GO" id="GO:0004176">
    <property type="term" value="F:ATP-dependent peptidase activity"/>
    <property type="evidence" value="ECO:0007669"/>
    <property type="project" value="InterPro"/>
</dbReference>
<dbReference type="RefSeq" id="WP_013032611.1">
    <property type="nucleotide sequence ID" value="NC_013960.1"/>
</dbReference>
<dbReference type="Gene3D" id="1.10.8.60">
    <property type="match status" value="1"/>
</dbReference>
<evidence type="ECO:0000313" key="19">
    <source>
        <dbReference type="EMBL" id="ADE14724.1"/>
    </source>
</evidence>
<keyword evidence="9 15" id="KW-0862">Zinc</keyword>
<comment type="function">
    <text evidence="15">Acts as a processive, ATP-dependent zinc metallopeptidase for both cytoplasmic and membrane proteins. Plays a role in the quality control of integral membrane proteins.</text>
</comment>
<dbReference type="InterPro" id="IPR011546">
    <property type="entry name" value="Pept_M41_FtsH_extracell"/>
</dbReference>
<keyword evidence="10 15" id="KW-0067">ATP-binding</keyword>
<dbReference type="AlphaFoldDB" id="D5C1U1"/>
<dbReference type="Pfam" id="PF01434">
    <property type="entry name" value="Peptidase_M41"/>
    <property type="match status" value="1"/>
</dbReference>
<dbReference type="InterPro" id="IPR003593">
    <property type="entry name" value="AAA+_ATPase"/>
</dbReference>
<dbReference type="EMBL" id="CP001798">
    <property type="protein sequence ID" value="ADE14724.1"/>
    <property type="molecule type" value="Genomic_DNA"/>
</dbReference>
<evidence type="ECO:0000313" key="20">
    <source>
        <dbReference type="Proteomes" id="UP000001844"/>
    </source>
</evidence>
<dbReference type="SUPFAM" id="SSF140990">
    <property type="entry name" value="FtsH protease domain-like"/>
    <property type="match status" value="1"/>
</dbReference>
<dbReference type="GO" id="GO:0030163">
    <property type="term" value="P:protein catabolic process"/>
    <property type="evidence" value="ECO:0007669"/>
    <property type="project" value="UniProtKB-UniRule"/>
</dbReference>
<dbReference type="NCBIfam" id="TIGR01241">
    <property type="entry name" value="FtsH_fam"/>
    <property type="match status" value="1"/>
</dbReference>
<protein>
    <recommendedName>
        <fullName evidence="15">ATP-dependent zinc metalloprotease FtsH</fullName>
        <ecNumber evidence="15">3.4.24.-</ecNumber>
    </recommendedName>
</protein>
<dbReference type="PANTHER" id="PTHR23076:SF97">
    <property type="entry name" value="ATP-DEPENDENT ZINC METALLOPROTEASE YME1L1"/>
    <property type="match status" value="1"/>
</dbReference>
<keyword evidence="13 15" id="KW-0472">Membrane</keyword>
<comment type="similarity">
    <text evidence="14 15">In the central section; belongs to the AAA ATPase family.</text>
</comment>
<accession>D5C1U1</accession>
<dbReference type="CDD" id="cd19501">
    <property type="entry name" value="RecA-like_FtsH"/>
    <property type="match status" value="1"/>
</dbReference>
<evidence type="ECO:0000256" key="12">
    <source>
        <dbReference type="ARBA" id="ARBA00023049"/>
    </source>
</evidence>
<dbReference type="InterPro" id="IPR037219">
    <property type="entry name" value="Peptidase_M41-like"/>
</dbReference>
<keyword evidence="17" id="KW-0175">Coiled coil</keyword>
<dbReference type="GO" id="GO:0005886">
    <property type="term" value="C:plasma membrane"/>
    <property type="evidence" value="ECO:0007669"/>
    <property type="project" value="UniProtKB-SubCell"/>
</dbReference>
<dbReference type="GO" id="GO:0016887">
    <property type="term" value="F:ATP hydrolysis activity"/>
    <property type="evidence" value="ECO:0007669"/>
    <property type="project" value="UniProtKB-UniRule"/>
</dbReference>
<dbReference type="SMART" id="SM00382">
    <property type="entry name" value="AAA"/>
    <property type="match status" value="1"/>
</dbReference>
<dbReference type="KEGG" id="nhl:Nhal_1589"/>
<feature type="binding site" evidence="15">
    <location>
        <position position="445"/>
    </location>
    <ligand>
        <name>Zn(2+)</name>
        <dbReference type="ChEBI" id="CHEBI:29105"/>
        <note>catalytic</note>
    </ligand>
</feature>
<keyword evidence="3 15" id="KW-1003">Cell membrane</keyword>
<dbReference type="Pfam" id="PF17862">
    <property type="entry name" value="AAA_lid_3"/>
    <property type="match status" value="1"/>
</dbReference>
<dbReference type="GO" id="GO:0006508">
    <property type="term" value="P:proteolysis"/>
    <property type="evidence" value="ECO:0007669"/>
    <property type="project" value="UniProtKB-KW"/>
</dbReference>
<keyword evidence="6 15" id="KW-0479">Metal-binding</keyword>
<evidence type="ECO:0000256" key="6">
    <source>
        <dbReference type="ARBA" id="ARBA00022723"/>
    </source>
</evidence>
<evidence type="ECO:0000256" key="4">
    <source>
        <dbReference type="ARBA" id="ARBA00022670"/>
    </source>
</evidence>
<evidence type="ECO:0000256" key="1">
    <source>
        <dbReference type="ARBA" id="ARBA00004370"/>
    </source>
</evidence>
<keyword evidence="15" id="KW-0997">Cell inner membrane</keyword>
<dbReference type="FunFam" id="3.40.50.300:FF:000001">
    <property type="entry name" value="ATP-dependent zinc metalloprotease FtsH"/>
    <property type="match status" value="1"/>
</dbReference>
<dbReference type="InterPro" id="IPR000642">
    <property type="entry name" value="Peptidase_M41"/>
</dbReference>
<evidence type="ECO:0000256" key="14">
    <source>
        <dbReference type="ARBA" id="ARBA00061570"/>
    </source>
</evidence>
<keyword evidence="12 15" id="KW-0482">Metalloprotease</keyword>
<feature type="binding site" evidence="15">
    <location>
        <begin position="224"/>
        <end position="231"/>
    </location>
    <ligand>
        <name>ATP</name>
        <dbReference type="ChEBI" id="CHEBI:30616"/>
    </ligand>
</feature>
<dbReference type="Pfam" id="PF06480">
    <property type="entry name" value="FtsH_ext"/>
    <property type="match status" value="1"/>
</dbReference>
<feature type="active site" evidence="15">
    <location>
        <position position="446"/>
    </location>
</feature>
<comment type="similarity">
    <text evidence="2 15">In the C-terminal section; belongs to the peptidase M41 family.</text>
</comment>
<comment type="subunit">
    <text evidence="15">Homohexamer.</text>
</comment>
<dbReference type="Gene3D" id="1.20.58.760">
    <property type="entry name" value="Peptidase M41"/>
    <property type="match status" value="1"/>
</dbReference>
<dbReference type="GO" id="GO:0004222">
    <property type="term" value="F:metalloendopeptidase activity"/>
    <property type="evidence" value="ECO:0007669"/>
    <property type="project" value="InterPro"/>
</dbReference>
<dbReference type="InterPro" id="IPR003960">
    <property type="entry name" value="ATPase_AAA_CS"/>
</dbReference>
<keyword evidence="20" id="KW-1185">Reference proteome</keyword>
<keyword evidence="5 15" id="KW-0812">Transmembrane</keyword>
<evidence type="ECO:0000259" key="18">
    <source>
        <dbReference type="SMART" id="SM00382"/>
    </source>
</evidence>
<feature type="binding site" evidence="15">
    <location>
        <position position="449"/>
    </location>
    <ligand>
        <name>Zn(2+)</name>
        <dbReference type="ChEBI" id="CHEBI:29105"/>
        <note>catalytic</note>
    </ligand>
</feature>
<feature type="coiled-coil region" evidence="17">
    <location>
        <begin position="575"/>
        <end position="613"/>
    </location>
</feature>
<dbReference type="Gene3D" id="3.40.50.300">
    <property type="entry name" value="P-loop containing nucleotide triphosphate hydrolases"/>
    <property type="match status" value="1"/>
</dbReference>
<reference evidence="20" key="1">
    <citation type="submission" date="2010-04" db="EMBL/GenBank/DDBJ databases">
        <title>Complete genome sequence of Nitrosococcus halophilus Nc4, a salt-adapted, aerobic obligate ammonia-oxidizing sulfur purple bacterium.</title>
        <authorList>
            <consortium name="US DOE Joint Genome Institute"/>
            <person name="Campbell M.A."/>
            <person name="Malfatti S.A."/>
            <person name="Chain P.S.G."/>
            <person name="Heidelberg J.F."/>
            <person name="Ward B.B."/>
            <person name="Klotz M.G."/>
        </authorList>
    </citation>
    <scope>NUCLEOTIDE SEQUENCE [LARGE SCALE GENOMIC DNA]</scope>
    <source>
        <strain evidence="20">Nc4</strain>
    </source>
</reference>
<dbReference type="OrthoDB" id="9809379at2"/>
<feature type="binding site" evidence="15">
    <location>
        <position position="521"/>
    </location>
    <ligand>
        <name>Zn(2+)</name>
        <dbReference type="ChEBI" id="CHEBI:29105"/>
        <note>catalytic</note>
    </ligand>
</feature>
<dbReference type="FunFam" id="1.20.58.760:FF:000001">
    <property type="entry name" value="ATP-dependent zinc metalloprotease FtsH"/>
    <property type="match status" value="1"/>
</dbReference>
<dbReference type="GO" id="GO:0008270">
    <property type="term" value="F:zinc ion binding"/>
    <property type="evidence" value="ECO:0007669"/>
    <property type="project" value="UniProtKB-UniRule"/>
</dbReference>
<evidence type="ECO:0000256" key="9">
    <source>
        <dbReference type="ARBA" id="ARBA00022833"/>
    </source>
</evidence>
<evidence type="ECO:0000256" key="13">
    <source>
        <dbReference type="ARBA" id="ARBA00023136"/>
    </source>
</evidence>
<evidence type="ECO:0000256" key="10">
    <source>
        <dbReference type="ARBA" id="ARBA00022840"/>
    </source>
</evidence>
<evidence type="ECO:0000256" key="11">
    <source>
        <dbReference type="ARBA" id="ARBA00022989"/>
    </source>
</evidence>
<evidence type="ECO:0000256" key="7">
    <source>
        <dbReference type="ARBA" id="ARBA00022741"/>
    </source>
</evidence>
<dbReference type="STRING" id="472759.Nhal_1589"/>
<evidence type="ECO:0000256" key="15">
    <source>
        <dbReference type="HAMAP-Rule" id="MF_01458"/>
    </source>
</evidence>
<keyword evidence="11 15" id="KW-1133">Transmembrane helix</keyword>
<dbReference type="HOGENOM" id="CLU_000688_16_2_6"/>
<dbReference type="Pfam" id="PF00004">
    <property type="entry name" value="AAA"/>
    <property type="match status" value="1"/>
</dbReference>
<evidence type="ECO:0000256" key="16">
    <source>
        <dbReference type="RuleBase" id="RU003651"/>
    </source>
</evidence>
<name>D5C1U1_NITHN</name>
<keyword evidence="8 15" id="KW-0378">Hydrolase</keyword>
<gene>
    <name evidence="15" type="primary">ftsH</name>
    <name evidence="19" type="ordered locus">Nhal_1589</name>
</gene>
<dbReference type="PROSITE" id="PS00674">
    <property type="entry name" value="AAA"/>
    <property type="match status" value="1"/>
</dbReference>
<organism evidence="19 20">
    <name type="scientific">Nitrosococcus halophilus (strain Nc4)</name>
    <dbReference type="NCBI Taxonomy" id="472759"/>
    <lineage>
        <taxon>Bacteria</taxon>
        <taxon>Pseudomonadati</taxon>
        <taxon>Pseudomonadota</taxon>
        <taxon>Gammaproteobacteria</taxon>
        <taxon>Chromatiales</taxon>
        <taxon>Chromatiaceae</taxon>
        <taxon>Nitrosococcus</taxon>
    </lineage>
</organism>
<keyword evidence="4 15" id="KW-0645">Protease</keyword>
<dbReference type="GO" id="GO:0005524">
    <property type="term" value="F:ATP binding"/>
    <property type="evidence" value="ECO:0007669"/>
    <property type="project" value="UniProtKB-UniRule"/>
</dbReference>
<dbReference type="InterPro" id="IPR027417">
    <property type="entry name" value="P-loop_NTPase"/>
</dbReference>
<comment type="subcellular location">
    <subcellularLocation>
        <location evidence="15">Cell inner membrane</location>
        <topology evidence="15">Multi-pass membrane protein</topology>
        <orientation evidence="15">Cytoplasmic side</orientation>
    </subcellularLocation>
    <subcellularLocation>
        <location evidence="1">Membrane</location>
    </subcellularLocation>
</comment>
<dbReference type="eggNOG" id="COG0465">
    <property type="taxonomic scope" value="Bacteria"/>
</dbReference>
<dbReference type="PANTHER" id="PTHR23076">
    <property type="entry name" value="METALLOPROTEASE M41 FTSH"/>
    <property type="match status" value="1"/>
</dbReference>
<evidence type="ECO:0000256" key="2">
    <source>
        <dbReference type="ARBA" id="ARBA00010044"/>
    </source>
</evidence>
<comment type="cofactor">
    <cofactor evidence="15">
        <name>Zn(2+)</name>
        <dbReference type="ChEBI" id="CHEBI:29105"/>
    </cofactor>
    <text evidence="15">Binds 1 zinc ion per subunit.</text>
</comment>
<evidence type="ECO:0000256" key="17">
    <source>
        <dbReference type="SAM" id="Coils"/>
    </source>
</evidence>
<dbReference type="Gene3D" id="3.30.720.210">
    <property type="match status" value="1"/>
</dbReference>
<comment type="similarity">
    <text evidence="16">Belongs to the AAA ATPase family.</text>
</comment>
<feature type="transmembrane region" description="Helical" evidence="15">
    <location>
        <begin position="20"/>
        <end position="36"/>
    </location>
</feature>
<dbReference type="HAMAP" id="MF_01458">
    <property type="entry name" value="FtsH"/>
    <property type="match status" value="1"/>
</dbReference>
<dbReference type="InterPro" id="IPR041569">
    <property type="entry name" value="AAA_lid_3"/>
</dbReference>
<feature type="transmembrane region" description="Helical" evidence="15">
    <location>
        <begin position="125"/>
        <end position="146"/>
    </location>
</feature>
<evidence type="ECO:0000256" key="3">
    <source>
        <dbReference type="ARBA" id="ARBA00022475"/>
    </source>
</evidence>